<dbReference type="EMBL" id="MF957259">
    <property type="protein sequence ID" value="ATN93230.1"/>
    <property type="molecule type" value="Genomic_DNA"/>
</dbReference>
<name>A0A2D1GMJ7_9CAUD</name>
<gene>
    <name evidence="1" type="ORF">CPT_Melville_267</name>
</gene>
<proteinExistence type="predicted"/>
<sequence length="44" mass="4998">MKILSILAICLVVFGIILASSYFIALQMTLFFARVIIDISSYIW</sequence>
<evidence type="ECO:0000313" key="2">
    <source>
        <dbReference type="Proteomes" id="UP000231463"/>
    </source>
</evidence>
<reference evidence="2" key="1">
    <citation type="submission" date="2017-09" db="EMBL/GenBank/DDBJ databases">
        <title>The complete genome of Salmonella phage Melville.</title>
        <authorList>
            <person name="Zhang K."/>
            <person name="Xie Y."/>
            <person name="Liu M."/>
            <person name="Gill J."/>
        </authorList>
    </citation>
    <scope>NUCLEOTIDE SEQUENCE [LARGE SCALE GENOMIC DNA]</scope>
</reference>
<dbReference type="Proteomes" id="UP000231463">
    <property type="component" value="Segment"/>
</dbReference>
<accession>A0A2D1GMJ7</accession>
<keyword evidence="2" id="KW-1185">Reference proteome</keyword>
<organism evidence="1 2">
    <name type="scientific">Salmonella phage Melville</name>
    <dbReference type="NCBI Taxonomy" id="2041413"/>
    <lineage>
        <taxon>Viruses</taxon>
        <taxon>Duplodnaviria</taxon>
        <taxon>Heunggongvirae</taxon>
        <taxon>Uroviricota</taxon>
        <taxon>Caudoviricetes</taxon>
        <taxon>Pantevenvirales</taxon>
        <taxon>Straboviridae</taxon>
        <taxon>Tevenvirinae</taxon>
        <taxon>Gelderlandvirus</taxon>
        <taxon>Gelderlandvirus melville</taxon>
    </lineage>
</organism>
<evidence type="ECO:0000313" key="1">
    <source>
        <dbReference type="EMBL" id="ATN93230.1"/>
    </source>
</evidence>
<protein>
    <submittedName>
        <fullName evidence="1">Uncharacterized protein</fullName>
    </submittedName>
</protein>